<accession>A0A6T7X9E4</accession>
<dbReference type="EMBL" id="HBKO01005091">
    <property type="protein sequence ID" value="CAE2197096.1"/>
    <property type="molecule type" value="Transcribed_RNA"/>
</dbReference>
<proteinExistence type="predicted"/>
<evidence type="ECO:0000313" key="2">
    <source>
        <dbReference type="EMBL" id="CAE2197096.1"/>
    </source>
</evidence>
<name>A0A6T7X9E4_9EUKA</name>
<evidence type="ECO:0000256" key="1">
    <source>
        <dbReference type="SAM" id="MobiDB-lite"/>
    </source>
</evidence>
<organism evidence="2">
    <name type="scientific">Prymnesium polylepis</name>
    <dbReference type="NCBI Taxonomy" id="72548"/>
    <lineage>
        <taxon>Eukaryota</taxon>
        <taxon>Haptista</taxon>
        <taxon>Haptophyta</taxon>
        <taxon>Prymnesiophyceae</taxon>
        <taxon>Prymnesiales</taxon>
        <taxon>Prymnesiaceae</taxon>
        <taxon>Prymnesium</taxon>
    </lineage>
</organism>
<reference evidence="2" key="1">
    <citation type="submission" date="2021-01" db="EMBL/GenBank/DDBJ databases">
        <authorList>
            <person name="Corre E."/>
            <person name="Pelletier E."/>
            <person name="Niang G."/>
            <person name="Scheremetjew M."/>
            <person name="Finn R."/>
            <person name="Kale V."/>
            <person name="Holt S."/>
            <person name="Cochrane G."/>
            <person name="Meng A."/>
            <person name="Brown T."/>
            <person name="Cohen L."/>
        </authorList>
    </citation>
    <scope>NUCLEOTIDE SEQUENCE</scope>
    <source>
        <strain evidence="2">UIO037</strain>
    </source>
</reference>
<gene>
    <name evidence="2" type="ORF">CPOL0286_LOCUS2450</name>
</gene>
<feature type="compositionally biased region" description="Basic and acidic residues" evidence="1">
    <location>
        <begin position="138"/>
        <end position="152"/>
    </location>
</feature>
<protein>
    <submittedName>
        <fullName evidence="2">Uncharacterized protein</fullName>
    </submittedName>
</protein>
<dbReference type="AlphaFoldDB" id="A0A6T7X9E4"/>
<sequence length="173" mass="19196">MAQARLEQLEGRLKELYAKGGETNDYVGGFGGGHLKAGSFEEVQAHEEERRRLALEVKEAREAVRLERQGIKSQAASSGDASNWTAKLLDGDTRFDVADNGADHLLVQATHGLKTASEFRATKERVESEVAQAEELAAQERAERSEAAAAERRVRKKRQRKEQASKLSFDDED</sequence>
<feature type="region of interest" description="Disordered" evidence="1">
    <location>
        <begin position="137"/>
        <end position="173"/>
    </location>
</feature>